<reference evidence="6 7" key="1">
    <citation type="submission" date="2024-06" db="EMBL/GenBank/DDBJ databases">
        <authorList>
            <person name="Kraege A."/>
            <person name="Thomma B."/>
        </authorList>
    </citation>
    <scope>NUCLEOTIDE SEQUENCE [LARGE SCALE GENOMIC DNA]</scope>
</reference>
<gene>
    <name evidence="6" type="primary">g2262</name>
    <name evidence="6" type="ORF">VP750_LOCUS1937</name>
</gene>
<evidence type="ECO:0000256" key="4">
    <source>
        <dbReference type="RuleBase" id="RU003629"/>
    </source>
</evidence>
<evidence type="ECO:0000313" key="6">
    <source>
        <dbReference type="EMBL" id="CAL5220278.1"/>
    </source>
</evidence>
<protein>
    <submittedName>
        <fullName evidence="6">G2262 protein</fullName>
    </submittedName>
</protein>
<proteinExistence type="inferred from homology"/>
<organism evidence="6 7">
    <name type="scientific">Coccomyxa viridis</name>
    <dbReference type="NCBI Taxonomy" id="1274662"/>
    <lineage>
        <taxon>Eukaryota</taxon>
        <taxon>Viridiplantae</taxon>
        <taxon>Chlorophyta</taxon>
        <taxon>core chlorophytes</taxon>
        <taxon>Trebouxiophyceae</taxon>
        <taxon>Trebouxiophyceae incertae sedis</taxon>
        <taxon>Coccomyxaceae</taxon>
        <taxon>Coccomyxa</taxon>
    </lineage>
</organism>
<keyword evidence="3 4" id="KW-0687">Ribonucleoprotein</keyword>
<feature type="compositionally biased region" description="Gly residues" evidence="5">
    <location>
        <begin position="222"/>
        <end position="235"/>
    </location>
</feature>
<sequence length="360" mass="37729">MLTRALWGGCHRSARELRSLVTSTTVWKPATFSNNNNQLVEGSGSASPRSDQDAEPSSASVAGLFASSLQQHRGYSAVPRPPPPPYNTAPGQSRTPPQNPDPWAELEGQSGPAPSQSSTQTASDAQRGPPQASDPWAELEGSTSQRPAPSSSAAGGSQRQGSHPSSSQRQPPPRQGSLGQPGRPLGRSQGATEQQGGPPGERDPWAELEGQASRPPSSRGSPPGGFQGGFSGGFQGRSRELVNLKQRQAGIVSIMSSNNNTIMTLSDTNGRVQSCISAGCLGFSNSRKSTTQAAEAVGEAMAEKARSLGFTTCEVNMKGMGFGKQRAVRAMHGAGMMITAIHEKTPVAHNGCRRPRKRRG</sequence>
<dbReference type="HAMAP" id="MF_01310">
    <property type="entry name" value="Ribosomal_uS11"/>
    <property type="match status" value="1"/>
</dbReference>
<accession>A0ABP1FK00</accession>
<keyword evidence="2 4" id="KW-0689">Ribosomal protein</keyword>
<feature type="compositionally biased region" description="Low complexity" evidence="5">
    <location>
        <begin position="210"/>
        <end position="221"/>
    </location>
</feature>
<dbReference type="Proteomes" id="UP001497392">
    <property type="component" value="Unassembled WGS sequence"/>
</dbReference>
<feature type="compositionally biased region" description="Polar residues" evidence="5">
    <location>
        <begin position="30"/>
        <end position="60"/>
    </location>
</feature>
<dbReference type="Pfam" id="PF00411">
    <property type="entry name" value="Ribosomal_S11"/>
    <property type="match status" value="1"/>
</dbReference>
<feature type="compositionally biased region" description="Low complexity" evidence="5">
    <location>
        <begin position="144"/>
        <end position="184"/>
    </location>
</feature>
<feature type="region of interest" description="Disordered" evidence="5">
    <location>
        <begin position="30"/>
        <end position="235"/>
    </location>
</feature>
<dbReference type="InterPro" id="IPR036967">
    <property type="entry name" value="Ribosomal_uS11_sf"/>
</dbReference>
<dbReference type="Gene3D" id="3.30.420.80">
    <property type="entry name" value="Ribosomal protein S11"/>
    <property type="match status" value="1"/>
</dbReference>
<name>A0ABP1FK00_9CHLO</name>
<dbReference type="PANTHER" id="PTHR11759">
    <property type="entry name" value="40S RIBOSOMAL PROTEIN S14/30S RIBOSOMAL PROTEIN S11"/>
    <property type="match status" value="1"/>
</dbReference>
<dbReference type="SUPFAM" id="SSF53137">
    <property type="entry name" value="Translational machinery components"/>
    <property type="match status" value="1"/>
</dbReference>
<evidence type="ECO:0000256" key="5">
    <source>
        <dbReference type="SAM" id="MobiDB-lite"/>
    </source>
</evidence>
<evidence type="ECO:0000256" key="3">
    <source>
        <dbReference type="ARBA" id="ARBA00023274"/>
    </source>
</evidence>
<keyword evidence="7" id="KW-1185">Reference proteome</keyword>
<evidence type="ECO:0000256" key="1">
    <source>
        <dbReference type="ARBA" id="ARBA00006194"/>
    </source>
</evidence>
<comment type="similarity">
    <text evidence="1 4">Belongs to the universal ribosomal protein uS11 family.</text>
</comment>
<dbReference type="PROSITE" id="PS00054">
    <property type="entry name" value="RIBOSOMAL_S11"/>
    <property type="match status" value="1"/>
</dbReference>
<dbReference type="EMBL" id="CAXHTA020000003">
    <property type="protein sequence ID" value="CAL5220278.1"/>
    <property type="molecule type" value="Genomic_DNA"/>
</dbReference>
<feature type="compositionally biased region" description="Low complexity" evidence="5">
    <location>
        <begin position="112"/>
        <end position="123"/>
    </location>
</feature>
<evidence type="ECO:0000313" key="7">
    <source>
        <dbReference type="Proteomes" id="UP001497392"/>
    </source>
</evidence>
<dbReference type="InterPro" id="IPR001971">
    <property type="entry name" value="Ribosomal_uS11"/>
</dbReference>
<dbReference type="InterPro" id="IPR018102">
    <property type="entry name" value="Ribosomal_uS11_CS"/>
</dbReference>
<evidence type="ECO:0000256" key="2">
    <source>
        <dbReference type="ARBA" id="ARBA00022980"/>
    </source>
</evidence>
<dbReference type="NCBIfam" id="NF003698">
    <property type="entry name" value="PRK05309.1"/>
    <property type="match status" value="1"/>
</dbReference>
<comment type="caution">
    <text evidence="6">The sequence shown here is derived from an EMBL/GenBank/DDBJ whole genome shotgun (WGS) entry which is preliminary data.</text>
</comment>